<gene>
    <name evidence="4" type="ORF">HK099_006802</name>
</gene>
<evidence type="ECO:0000256" key="1">
    <source>
        <dbReference type="ARBA" id="ARBA00006484"/>
    </source>
</evidence>
<sequence>MNINKLFSVKDKVVLITGGSRGIGLMIGEACSSRSADVCDKVAKELNDKGPGKCFSIPADISKLSEVKRLVGEISKKERGINVLINNAGANWGESLDKYPDEAFEKVLNLNVKRVFSLTQACLPLLEKVATNSDPARVINIGSVDGIRTPALETYAYSTSKAALHHLSSHLASHLGSRNITCNAIAPGPFQSKMMKATLEKFEESIVSGIPLNRIGSPEDMAGVCLYLSSKAGAYVSGALIAVDGGSLVKARI</sequence>
<organism evidence="4 5">
    <name type="scientific">Clydaea vesicula</name>
    <dbReference type="NCBI Taxonomy" id="447962"/>
    <lineage>
        <taxon>Eukaryota</taxon>
        <taxon>Fungi</taxon>
        <taxon>Fungi incertae sedis</taxon>
        <taxon>Chytridiomycota</taxon>
        <taxon>Chytridiomycota incertae sedis</taxon>
        <taxon>Chytridiomycetes</taxon>
        <taxon>Lobulomycetales</taxon>
        <taxon>Lobulomycetaceae</taxon>
        <taxon>Clydaea</taxon>
    </lineage>
</organism>
<dbReference type="Pfam" id="PF13561">
    <property type="entry name" value="adh_short_C2"/>
    <property type="match status" value="1"/>
</dbReference>
<keyword evidence="2" id="KW-0521">NADP</keyword>
<dbReference type="GO" id="GO:0016491">
    <property type="term" value="F:oxidoreductase activity"/>
    <property type="evidence" value="ECO:0007669"/>
    <property type="project" value="UniProtKB-KW"/>
</dbReference>
<dbReference type="InterPro" id="IPR052178">
    <property type="entry name" value="Sec_Metab_Biosynth_SDR"/>
</dbReference>
<evidence type="ECO:0000313" key="4">
    <source>
        <dbReference type="EMBL" id="KAJ3225431.1"/>
    </source>
</evidence>
<evidence type="ECO:0000256" key="2">
    <source>
        <dbReference type="ARBA" id="ARBA00022857"/>
    </source>
</evidence>
<dbReference type="PRINTS" id="PR00081">
    <property type="entry name" value="GDHRDH"/>
</dbReference>
<accession>A0AAD5U5V9</accession>
<dbReference type="PANTHER" id="PTHR43618:SF17">
    <property type="entry name" value="RHAMNOLIPIDS BIOSYNTHESIS 3-OXOACYL-[ACYL-CARRIER-PROTEIN] REDUCTASE"/>
    <property type="match status" value="1"/>
</dbReference>
<evidence type="ECO:0000313" key="5">
    <source>
        <dbReference type="Proteomes" id="UP001211065"/>
    </source>
</evidence>
<dbReference type="EMBL" id="JADGJW010000061">
    <property type="protein sequence ID" value="KAJ3225431.1"/>
    <property type="molecule type" value="Genomic_DNA"/>
</dbReference>
<dbReference type="PROSITE" id="PS00061">
    <property type="entry name" value="ADH_SHORT"/>
    <property type="match status" value="1"/>
</dbReference>
<reference evidence="4" key="1">
    <citation type="submission" date="2020-05" db="EMBL/GenBank/DDBJ databases">
        <title>Phylogenomic resolution of chytrid fungi.</title>
        <authorList>
            <person name="Stajich J.E."/>
            <person name="Amses K."/>
            <person name="Simmons R."/>
            <person name="Seto K."/>
            <person name="Myers J."/>
            <person name="Bonds A."/>
            <person name="Quandt C.A."/>
            <person name="Barry K."/>
            <person name="Liu P."/>
            <person name="Grigoriev I."/>
            <person name="Longcore J.E."/>
            <person name="James T.Y."/>
        </authorList>
    </citation>
    <scope>NUCLEOTIDE SEQUENCE</scope>
    <source>
        <strain evidence="4">JEL0476</strain>
    </source>
</reference>
<evidence type="ECO:0008006" key="6">
    <source>
        <dbReference type="Google" id="ProtNLM"/>
    </source>
</evidence>
<protein>
    <recommendedName>
        <fullName evidence="6">3-oxoacyl-ACP reductase</fullName>
    </recommendedName>
</protein>
<keyword evidence="5" id="KW-1185">Reference proteome</keyword>
<dbReference type="PRINTS" id="PR00080">
    <property type="entry name" value="SDRFAMILY"/>
</dbReference>
<dbReference type="PANTHER" id="PTHR43618">
    <property type="entry name" value="7-ALPHA-HYDROXYSTEROID DEHYDROGENASE"/>
    <property type="match status" value="1"/>
</dbReference>
<dbReference type="AlphaFoldDB" id="A0AAD5U5V9"/>
<name>A0AAD5U5V9_9FUNG</name>
<proteinExistence type="inferred from homology"/>
<dbReference type="FunFam" id="3.40.50.720:FF:000084">
    <property type="entry name" value="Short-chain dehydrogenase reductase"/>
    <property type="match status" value="1"/>
</dbReference>
<dbReference type="InterPro" id="IPR036291">
    <property type="entry name" value="NAD(P)-bd_dom_sf"/>
</dbReference>
<dbReference type="Gene3D" id="3.40.50.720">
    <property type="entry name" value="NAD(P)-binding Rossmann-like Domain"/>
    <property type="match status" value="1"/>
</dbReference>
<dbReference type="SUPFAM" id="SSF51735">
    <property type="entry name" value="NAD(P)-binding Rossmann-fold domains"/>
    <property type="match status" value="1"/>
</dbReference>
<evidence type="ECO:0000256" key="3">
    <source>
        <dbReference type="ARBA" id="ARBA00023002"/>
    </source>
</evidence>
<keyword evidence="3" id="KW-0560">Oxidoreductase</keyword>
<dbReference type="Proteomes" id="UP001211065">
    <property type="component" value="Unassembled WGS sequence"/>
</dbReference>
<comment type="caution">
    <text evidence="4">The sequence shown here is derived from an EMBL/GenBank/DDBJ whole genome shotgun (WGS) entry which is preliminary data.</text>
</comment>
<dbReference type="InterPro" id="IPR020904">
    <property type="entry name" value="Sc_DH/Rdtase_CS"/>
</dbReference>
<comment type="similarity">
    <text evidence="1">Belongs to the short-chain dehydrogenases/reductases (SDR) family.</text>
</comment>
<dbReference type="InterPro" id="IPR002347">
    <property type="entry name" value="SDR_fam"/>
</dbReference>